<dbReference type="EMBL" id="OMKW01000004">
    <property type="protein sequence ID" value="SPF30579.1"/>
    <property type="molecule type" value="Genomic_DNA"/>
</dbReference>
<dbReference type="PANTHER" id="PTHR35174:SF3">
    <property type="entry name" value="BLL7171 PROTEIN"/>
    <property type="match status" value="1"/>
</dbReference>
<dbReference type="Pfam" id="PF03795">
    <property type="entry name" value="YCII"/>
    <property type="match status" value="1"/>
</dbReference>
<name>A0A2R8AED8_9RHOB</name>
<dbReference type="InterPro" id="IPR011008">
    <property type="entry name" value="Dimeric_a/b-barrel"/>
</dbReference>
<evidence type="ECO:0000313" key="4">
    <source>
        <dbReference type="Proteomes" id="UP000244932"/>
    </source>
</evidence>
<dbReference type="PANTHER" id="PTHR35174">
    <property type="entry name" value="BLL7171 PROTEIN-RELATED"/>
    <property type="match status" value="1"/>
</dbReference>
<reference evidence="3 4" key="1">
    <citation type="submission" date="2018-03" db="EMBL/GenBank/DDBJ databases">
        <authorList>
            <person name="Keele B.F."/>
        </authorList>
    </citation>
    <scope>NUCLEOTIDE SEQUENCE [LARGE SCALE GENOMIC DNA]</scope>
    <source>
        <strain evidence="3 4">CeCT 8812</strain>
    </source>
</reference>
<sequence>MRYTLFLYSNEADFADVSKADMDESKAAFGAYIGALKEAGVFVDTDWLQPSMTATTITLKGGERRVQDGPYADTKDQLGGYFVLDVADLDAALDWAAKCPSVHYGYVEVRPTAFPA</sequence>
<dbReference type="SUPFAM" id="SSF54909">
    <property type="entry name" value="Dimeric alpha+beta barrel"/>
    <property type="match status" value="1"/>
</dbReference>
<dbReference type="Gene3D" id="3.30.70.1060">
    <property type="entry name" value="Dimeric alpha+beta barrel"/>
    <property type="match status" value="1"/>
</dbReference>
<evidence type="ECO:0000259" key="2">
    <source>
        <dbReference type="Pfam" id="PF03795"/>
    </source>
</evidence>
<dbReference type="OrthoDB" id="9807535at2"/>
<protein>
    <recommendedName>
        <fullName evidence="2">YCII-related domain-containing protein</fullName>
    </recommendedName>
</protein>
<dbReference type="RefSeq" id="WP_108783303.1">
    <property type="nucleotide sequence ID" value="NZ_OMKW01000004.1"/>
</dbReference>
<keyword evidence="4" id="KW-1185">Reference proteome</keyword>
<evidence type="ECO:0000313" key="3">
    <source>
        <dbReference type="EMBL" id="SPF30579.1"/>
    </source>
</evidence>
<dbReference type="Proteomes" id="UP000244932">
    <property type="component" value="Unassembled WGS sequence"/>
</dbReference>
<dbReference type="AlphaFoldDB" id="A0A2R8AED8"/>
<proteinExistence type="inferred from homology"/>
<feature type="domain" description="YCII-related" evidence="2">
    <location>
        <begin position="1"/>
        <end position="111"/>
    </location>
</feature>
<gene>
    <name evidence="3" type="ORF">POI8812_02918</name>
</gene>
<accession>A0A2R8AED8</accession>
<dbReference type="InterPro" id="IPR005545">
    <property type="entry name" value="YCII"/>
</dbReference>
<evidence type="ECO:0000256" key="1">
    <source>
        <dbReference type="ARBA" id="ARBA00007689"/>
    </source>
</evidence>
<comment type="similarity">
    <text evidence="1">Belongs to the YciI family.</text>
</comment>
<organism evidence="3 4">
    <name type="scientific">Pontivivens insulae</name>
    <dbReference type="NCBI Taxonomy" id="1639689"/>
    <lineage>
        <taxon>Bacteria</taxon>
        <taxon>Pseudomonadati</taxon>
        <taxon>Pseudomonadota</taxon>
        <taxon>Alphaproteobacteria</taxon>
        <taxon>Rhodobacterales</taxon>
        <taxon>Paracoccaceae</taxon>
        <taxon>Pontivivens</taxon>
    </lineage>
</organism>